<dbReference type="InterPro" id="IPR002885">
    <property type="entry name" value="PPR_rpt"/>
</dbReference>
<dbReference type="InterPro" id="IPR002625">
    <property type="entry name" value="Smr_dom"/>
</dbReference>
<comment type="caution">
    <text evidence="5">The sequence shown here is derived from an EMBL/GenBank/DDBJ whole genome shotgun (WGS) entry which is preliminary data.</text>
</comment>
<feature type="compositionally biased region" description="Pro residues" evidence="3">
    <location>
        <begin position="44"/>
        <end position="68"/>
    </location>
</feature>
<dbReference type="Gene3D" id="1.25.40.10">
    <property type="entry name" value="Tetratricopeptide repeat domain"/>
    <property type="match status" value="1"/>
</dbReference>
<protein>
    <recommendedName>
        <fullName evidence="4">Smr domain-containing protein</fullName>
    </recommendedName>
</protein>
<dbReference type="PANTHER" id="PTHR47447:SF29">
    <property type="entry name" value="PPR CONTAINING PLANT PROTEIN"/>
    <property type="match status" value="1"/>
</dbReference>
<dbReference type="PROSITE" id="PS50828">
    <property type="entry name" value="SMR"/>
    <property type="match status" value="1"/>
</dbReference>
<name>A0A8S9QNX8_BRACR</name>
<evidence type="ECO:0000256" key="2">
    <source>
        <dbReference type="ARBA" id="ARBA00022737"/>
    </source>
</evidence>
<evidence type="ECO:0000256" key="3">
    <source>
        <dbReference type="SAM" id="MobiDB-lite"/>
    </source>
</evidence>
<dbReference type="Pfam" id="PF13812">
    <property type="entry name" value="PPR_3"/>
    <property type="match status" value="1"/>
</dbReference>
<organism evidence="5 6">
    <name type="scientific">Brassica cretica</name>
    <name type="common">Mustard</name>
    <dbReference type="NCBI Taxonomy" id="69181"/>
    <lineage>
        <taxon>Eukaryota</taxon>
        <taxon>Viridiplantae</taxon>
        <taxon>Streptophyta</taxon>
        <taxon>Embryophyta</taxon>
        <taxon>Tracheophyta</taxon>
        <taxon>Spermatophyta</taxon>
        <taxon>Magnoliopsida</taxon>
        <taxon>eudicotyledons</taxon>
        <taxon>Gunneridae</taxon>
        <taxon>Pentapetalae</taxon>
        <taxon>rosids</taxon>
        <taxon>malvids</taxon>
        <taxon>Brassicales</taxon>
        <taxon>Brassicaceae</taxon>
        <taxon>Brassiceae</taxon>
        <taxon>Brassica</taxon>
    </lineage>
</organism>
<dbReference type="SUPFAM" id="SSF160443">
    <property type="entry name" value="SMR domain-like"/>
    <property type="match status" value="1"/>
</dbReference>
<accession>A0A8S9QNX8</accession>
<keyword evidence="2" id="KW-0677">Repeat</keyword>
<evidence type="ECO:0000256" key="1">
    <source>
        <dbReference type="ARBA" id="ARBA00007626"/>
    </source>
</evidence>
<feature type="domain" description="Smr" evidence="4">
    <location>
        <begin position="280"/>
        <end position="369"/>
    </location>
</feature>
<comment type="similarity">
    <text evidence="1">Belongs to the PPR family. P subfamily.</text>
</comment>
<sequence length="410" mass="45301">MGEKESKRNESLISPVTVTPYLFPPFRDGVNAASPLHDHHQHPPSDPPTTQPHPPSMAPPARPLPPPQRPRRHLSSPLLLRRRIDAFGRSATVECLAESGDGGVGSSSLLPSCSLSKLAETEENQVMQIFGKLTIESSNRGKKDCKEGMHELSSILEVIRKMHQLEIKPNVVTFSAILNACSRCNSFEDASVLLEELRLFDNQVYGVVHGLLKGHRENVWLQAQSLFDKVNEMDGSTAAAFYNALTDMLWHFGQKRGAQLVALEGRSRQVWENVWSESCLDLHLMSSGAARAMVHAWLLNIRSIVYEGHELPKLLSILTGWGKHSKVVGDAALRPAVEALLRGMDAPFYLSKCNMGRFTSSGSVVATWLRESATLKLLIVHDHVTTKASTTRGPAEQHEQTSLTLQPLLL</sequence>
<evidence type="ECO:0000313" key="5">
    <source>
        <dbReference type="EMBL" id="KAF3554123.1"/>
    </source>
</evidence>
<gene>
    <name evidence="5" type="ORF">F2Q69_00017092</name>
</gene>
<dbReference type="Proteomes" id="UP000712600">
    <property type="component" value="Unassembled WGS sequence"/>
</dbReference>
<proteinExistence type="inferred from homology"/>
<dbReference type="InterPro" id="IPR011990">
    <property type="entry name" value="TPR-like_helical_dom_sf"/>
</dbReference>
<feature type="compositionally biased region" description="Basic and acidic residues" evidence="3">
    <location>
        <begin position="1"/>
        <end position="10"/>
    </location>
</feature>
<dbReference type="SMART" id="SM00463">
    <property type="entry name" value="SMR"/>
    <property type="match status" value="1"/>
</dbReference>
<evidence type="ECO:0000313" key="6">
    <source>
        <dbReference type="Proteomes" id="UP000712600"/>
    </source>
</evidence>
<dbReference type="InterPro" id="IPR036063">
    <property type="entry name" value="Smr_dom_sf"/>
</dbReference>
<dbReference type="FunFam" id="1.25.40.10:FF:000581">
    <property type="entry name" value="Pentatricopeptide repeat-containing protein, chloroplastic"/>
    <property type="match status" value="1"/>
</dbReference>
<dbReference type="AlphaFoldDB" id="A0A8S9QNX8"/>
<dbReference type="EMBL" id="QGKX02000996">
    <property type="protein sequence ID" value="KAF3554123.1"/>
    <property type="molecule type" value="Genomic_DNA"/>
</dbReference>
<feature type="region of interest" description="Disordered" evidence="3">
    <location>
        <begin position="1"/>
        <end position="77"/>
    </location>
</feature>
<dbReference type="PANTHER" id="PTHR47447">
    <property type="entry name" value="OS03G0856100 PROTEIN"/>
    <property type="match status" value="1"/>
</dbReference>
<evidence type="ECO:0000259" key="4">
    <source>
        <dbReference type="PROSITE" id="PS50828"/>
    </source>
</evidence>
<reference evidence="5" key="1">
    <citation type="submission" date="2019-12" db="EMBL/GenBank/DDBJ databases">
        <title>Genome sequencing and annotation of Brassica cretica.</title>
        <authorList>
            <person name="Studholme D.J."/>
            <person name="Sarris P."/>
        </authorList>
    </citation>
    <scope>NUCLEOTIDE SEQUENCE</scope>
    <source>
        <strain evidence="5">PFS-109/04</strain>
        <tissue evidence="5">Leaf</tissue>
    </source>
</reference>
<dbReference type="Gene3D" id="3.30.1370.110">
    <property type="match status" value="1"/>
</dbReference>